<keyword evidence="5 14" id="KW-0963">Cytoplasm</keyword>
<dbReference type="Pfam" id="PF23493">
    <property type="entry name" value="CysS_C"/>
    <property type="match status" value="1"/>
</dbReference>
<comment type="catalytic activity">
    <reaction evidence="13 14">
        <text>tRNA(Cys) + L-cysteine + ATP = L-cysteinyl-tRNA(Cys) + AMP + diphosphate</text>
        <dbReference type="Rhea" id="RHEA:17773"/>
        <dbReference type="Rhea" id="RHEA-COMP:9661"/>
        <dbReference type="Rhea" id="RHEA-COMP:9679"/>
        <dbReference type="ChEBI" id="CHEBI:30616"/>
        <dbReference type="ChEBI" id="CHEBI:33019"/>
        <dbReference type="ChEBI" id="CHEBI:35235"/>
        <dbReference type="ChEBI" id="CHEBI:78442"/>
        <dbReference type="ChEBI" id="CHEBI:78517"/>
        <dbReference type="ChEBI" id="CHEBI:456215"/>
        <dbReference type="EC" id="6.1.1.16"/>
    </reaction>
</comment>
<evidence type="ECO:0000256" key="5">
    <source>
        <dbReference type="ARBA" id="ARBA00022490"/>
    </source>
</evidence>
<dbReference type="InterPro" id="IPR056411">
    <property type="entry name" value="CysS_C"/>
</dbReference>
<dbReference type="InterPro" id="IPR009080">
    <property type="entry name" value="tRNAsynth_Ia_anticodon-bd"/>
</dbReference>
<dbReference type="InterPro" id="IPR015803">
    <property type="entry name" value="Cys-tRNA-ligase"/>
</dbReference>
<evidence type="ECO:0000256" key="14">
    <source>
        <dbReference type="HAMAP-Rule" id="MF_00041"/>
    </source>
</evidence>
<dbReference type="Pfam" id="PF14159">
    <property type="entry name" value="CAAD"/>
    <property type="match status" value="1"/>
</dbReference>
<reference evidence="16 17" key="1">
    <citation type="submission" date="2012-06" db="EMBL/GenBank/DDBJ databases">
        <title>Finished chromosome of genome of Crinalium epipsammum PCC 9333.</title>
        <authorList>
            <consortium name="US DOE Joint Genome Institute"/>
            <person name="Gugger M."/>
            <person name="Coursin T."/>
            <person name="Rippka R."/>
            <person name="Tandeau De Marsac N."/>
            <person name="Huntemann M."/>
            <person name="Wei C.-L."/>
            <person name="Han J."/>
            <person name="Detter J.C."/>
            <person name="Han C."/>
            <person name="Tapia R."/>
            <person name="Davenport K."/>
            <person name="Daligault H."/>
            <person name="Erkkila T."/>
            <person name="Gu W."/>
            <person name="Munk A.C.C."/>
            <person name="Teshima H."/>
            <person name="Xu Y."/>
            <person name="Chain P."/>
            <person name="Chen A."/>
            <person name="Krypides N."/>
            <person name="Mavromatis K."/>
            <person name="Markowitz V."/>
            <person name="Szeto E."/>
            <person name="Ivanova N."/>
            <person name="Mikhailova N."/>
            <person name="Ovchinnikova G."/>
            <person name="Pagani I."/>
            <person name="Pati A."/>
            <person name="Goodwin L."/>
            <person name="Peters L."/>
            <person name="Pitluck S."/>
            <person name="Woyke T."/>
            <person name="Kerfeld C."/>
        </authorList>
    </citation>
    <scope>NUCLEOTIDE SEQUENCE [LARGE SCALE GENOMIC DNA]</scope>
    <source>
        <strain evidence="16 17">PCC 9333</strain>
    </source>
</reference>
<evidence type="ECO:0000259" key="15">
    <source>
        <dbReference type="SMART" id="SM00840"/>
    </source>
</evidence>
<dbReference type="HAMAP" id="MF_00041">
    <property type="entry name" value="Cys_tRNA_synth"/>
    <property type="match status" value="1"/>
</dbReference>
<dbReference type="PATRIC" id="fig|1173022.3.peg.2054"/>
<keyword evidence="10 14" id="KW-0067">ATP-binding</keyword>
<feature type="domain" description="Cysteinyl-tRNA synthetase class Ia DALR" evidence="15">
    <location>
        <begin position="505"/>
        <end position="575"/>
    </location>
</feature>
<feature type="short sequence motif" description="'KMSKS' region" evidence="14">
    <location>
        <begin position="271"/>
        <end position="275"/>
    </location>
</feature>
<dbReference type="SUPFAM" id="SSF47323">
    <property type="entry name" value="Anticodon-binding domain of a subclass of class I aminoacyl-tRNA synthetases"/>
    <property type="match status" value="1"/>
</dbReference>
<proteinExistence type="inferred from homology"/>
<accession>K9VXE7</accession>
<dbReference type="Gene3D" id="3.40.50.620">
    <property type="entry name" value="HUPs"/>
    <property type="match status" value="1"/>
</dbReference>
<dbReference type="GO" id="GO:0006423">
    <property type="term" value="P:cysteinyl-tRNA aminoacylation"/>
    <property type="evidence" value="ECO:0007669"/>
    <property type="project" value="UniProtKB-UniRule"/>
</dbReference>
<dbReference type="GO" id="GO:0004817">
    <property type="term" value="F:cysteine-tRNA ligase activity"/>
    <property type="evidence" value="ECO:0007669"/>
    <property type="project" value="UniProtKB-UniRule"/>
</dbReference>
<dbReference type="SMART" id="SM00840">
    <property type="entry name" value="DALR_2"/>
    <property type="match status" value="1"/>
</dbReference>
<dbReference type="PANTHER" id="PTHR10890">
    <property type="entry name" value="CYSTEINYL-TRNA SYNTHETASE"/>
    <property type="match status" value="1"/>
</dbReference>
<feature type="binding site" evidence="14">
    <location>
        <position position="243"/>
    </location>
    <ligand>
        <name>Zn(2+)</name>
        <dbReference type="ChEBI" id="CHEBI:29105"/>
    </ligand>
</feature>
<evidence type="ECO:0000256" key="7">
    <source>
        <dbReference type="ARBA" id="ARBA00022723"/>
    </source>
</evidence>
<dbReference type="FunFam" id="3.40.50.620:FF:000009">
    <property type="entry name" value="Cysteine--tRNA ligase"/>
    <property type="match status" value="1"/>
</dbReference>
<keyword evidence="7 14" id="KW-0479">Metal-binding</keyword>
<evidence type="ECO:0000313" key="16">
    <source>
        <dbReference type="EMBL" id="AFZ12788.1"/>
    </source>
</evidence>
<dbReference type="eggNOG" id="COG0215">
    <property type="taxonomic scope" value="Bacteria"/>
</dbReference>
<name>K9VXE7_9CYAN</name>
<evidence type="ECO:0000256" key="6">
    <source>
        <dbReference type="ARBA" id="ARBA00022598"/>
    </source>
</evidence>
<dbReference type="PANTHER" id="PTHR10890:SF3">
    <property type="entry name" value="CYSTEINE--TRNA LIGASE, CYTOPLASMIC"/>
    <property type="match status" value="1"/>
</dbReference>
<dbReference type="SUPFAM" id="SSF52374">
    <property type="entry name" value="Nucleotidylyl transferase"/>
    <property type="match status" value="1"/>
</dbReference>
<comment type="similarity">
    <text evidence="3 14">Belongs to the class-I aminoacyl-tRNA synthetase family.</text>
</comment>
<evidence type="ECO:0000256" key="10">
    <source>
        <dbReference type="ARBA" id="ARBA00022840"/>
    </source>
</evidence>
<feature type="binding site" evidence="14">
    <location>
        <position position="214"/>
    </location>
    <ligand>
        <name>Zn(2+)</name>
        <dbReference type="ChEBI" id="CHEBI:29105"/>
    </ligand>
</feature>
<dbReference type="InterPro" id="IPR025564">
    <property type="entry name" value="CAAD_dom"/>
</dbReference>
<dbReference type="OrthoDB" id="9815130at2"/>
<dbReference type="GO" id="GO:0005829">
    <property type="term" value="C:cytosol"/>
    <property type="evidence" value="ECO:0007669"/>
    <property type="project" value="TreeGrafter"/>
</dbReference>
<dbReference type="Gene3D" id="1.20.120.1910">
    <property type="entry name" value="Cysteine-tRNA ligase, C-terminal anti-codon recognition domain"/>
    <property type="match status" value="1"/>
</dbReference>
<evidence type="ECO:0000256" key="4">
    <source>
        <dbReference type="ARBA" id="ARBA00011245"/>
    </source>
</evidence>
<dbReference type="PRINTS" id="PR00983">
    <property type="entry name" value="TRNASYNTHCYS"/>
</dbReference>
<dbReference type="EMBL" id="CP003620">
    <property type="protein sequence ID" value="AFZ12788.1"/>
    <property type="molecule type" value="Genomic_DNA"/>
</dbReference>
<dbReference type="GO" id="GO:0008270">
    <property type="term" value="F:zinc ion binding"/>
    <property type="evidence" value="ECO:0007669"/>
    <property type="project" value="UniProtKB-UniRule"/>
</dbReference>
<feature type="short sequence motif" description="'HIGH' region" evidence="14">
    <location>
        <begin position="31"/>
        <end position="41"/>
    </location>
</feature>
<keyword evidence="12 14" id="KW-0030">Aminoacyl-tRNA synthetase</keyword>
<dbReference type="Proteomes" id="UP000010472">
    <property type="component" value="Chromosome"/>
</dbReference>
<dbReference type="NCBIfam" id="TIGR00435">
    <property type="entry name" value="cysS"/>
    <property type="match status" value="1"/>
</dbReference>
<dbReference type="GO" id="GO:0005524">
    <property type="term" value="F:ATP binding"/>
    <property type="evidence" value="ECO:0007669"/>
    <property type="project" value="UniProtKB-UniRule"/>
</dbReference>
<dbReference type="EC" id="6.1.1.16" evidence="14"/>
<keyword evidence="8 14" id="KW-0547">Nucleotide-binding</keyword>
<keyword evidence="9 14" id="KW-0862">Zinc</keyword>
<dbReference type="AlphaFoldDB" id="K9VXE7"/>
<organism evidence="16 17">
    <name type="scientific">Crinalium epipsammum PCC 9333</name>
    <dbReference type="NCBI Taxonomy" id="1173022"/>
    <lineage>
        <taxon>Bacteria</taxon>
        <taxon>Bacillati</taxon>
        <taxon>Cyanobacteriota</taxon>
        <taxon>Cyanophyceae</taxon>
        <taxon>Gomontiellales</taxon>
        <taxon>Gomontiellaceae</taxon>
        <taxon>Crinalium</taxon>
    </lineage>
</organism>
<evidence type="ECO:0000256" key="2">
    <source>
        <dbReference type="ARBA" id="ARBA00004496"/>
    </source>
</evidence>
<dbReference type="CDD" id="cd00672">
    <property type="entry name" value="CysRS_core"/>
    <property type="match status" value="1"/>
</dbReference>
<dbReference type="HOGENOM" id="CLU_013528_0_1_3"/>
<evidence type="ECO:0000256" key="11">
    <source>
        <dbReference type="ARBA" id="ARBA00022917"/>
    </source>
</evidence>
<keyword evidence="11 14" id="KW-0648">Protein biosynthesis</keyword>
<evidence type="ECO:0000256" key="13">
    <source>
        <dbReference type="ARBA" id="ARBA00047398"/>
    </source>
</evidence>
<dbReference type="InterPro" id="IPR032678">
    <property type="entry name" value="tRNA-synt_1_cat_dom"/>
</dbReference>
<dbReference type="KEGG" id="cep:Cri9333_1905"/>
<dbReference type="InterPro" id="IPR014729">
    <property type="entry name" value="Rossmann-like_a/b/a_fold"/>
</dbReference>
<gene>
    <name evidence="14" type="primary">cysS</name>
    <name evidence="16" type="ORF">Cri9333_1905</name>
</gene>
<feature type="binding site" evidence="14">
    <location>
        <position position="274"/>
    </location>
    <ligand>
        <name>ATP</name>
        <dbReference type="ChEBI" id="CHEBI:30616"/>
    </ligand>
</feature>
<evidence type="ECO:0000256" key="9">
    <source>
        <dbReference type="ARBA" id="ARBA00022833"/>
    </source>
</evidence>
<keyword evidence="17" id="KW-1185">Reference proteome</keyword>
<sequence length="632" mass="71563">MTLNLYNTLTRSKEPFEPLEPGKVQMYYCGVTVYDYCHLGHARACIVWDAVRRYLQWRGYDVRFVQNFTDIDDKILNRAREENSSMEEVAERYIQAYFEDMKRLNVKDADEYPRATHTLDGIKRLIHDLENKGFAYPAEGDVYYAVRKFPEYGKLSGRKLEDLQAGASGRVEVEEEDTKKQDPFDFALWKGAKEGEPAWESNWGSGRPGWHIECSAMVRDRLGETIDIHAGGADLIFPHHENEIAQSEAVTGKPLATFWLHNGMVTVNGEKMSKSLGNFITIRELLERQTDPMAMRLFVLTAQYRKPIDFSEDAIAGATNGWNTLKEGLLFCYQHGSKLGWTEADLTNPTKVEPVETEVNQASEPKPESNKSVWQETLIQILQPFLKLPQAYGETVKQYKELVFLTIAVALGGVSLKFASEVLKIASSVPFLPPIFEIIGIGITGRYLFKTSTREMLVQQVRSLIQTVDSKINASEEIVSEAATQEQEVVNEEAENYITPNYVERFQTALDDDFNFAEGLAVLFEIAKHLRKEGNLLVHQGKTETNPEILKQQWYTLVGLAQILGLEAQPDEDNTNANGLTDAEIEALVEQRQEARNAKDFAEADRIRDELEAQGIIVSDGKAGGKTRWHRS</sequence>
<dbReference type="RefSeq" id="WP_015202905.1">
    <property type="nucleotide sequence ID" value="NC_019753.1"/>
</dbReference>
<keyword evidence="6 14" id="KW-0436">Ligase</keyword>
<dbReference type="STRING" id="1173022.Cri9333_1905"/>
<feature type="binding site" evidence="14">
    <location>
        <position position="239"/>
    </location>
    <ligand>
        <name>Zn(2+)</name>
        <dbReference type="ChEBI" id="CHEBI:29105"/>
    </ligand>
</feature>
<dbReference type="GO" id="GO:0016020">
    <property type="term" value="C:membrane"/>
    <property type="evidence" value="ECO:0007669"/>
    <property type="project" value="UniProtKB-SubCell"/>
</dbReference>
<dbReference type="InterPro" id="IPR024909">
    <property type="entry name" value="Cys-tRNA/MSH_ligase"/>
</dbReference>
<feature type="binding site" evidence="14">
    <location>
        <position position="29"/>
    </location>
    <ligand>
        <name>Zn(2+)</name>
        <dbReference type="ChEBI" id="CHEBI:29105"/>
    </ligand>
</feature>
<comment type="subunit">
    <text evidence="4 14">Monomer.</text>
</comment>
<dbReference type="Pfam" id="PF09190">
    <property type="entry name" value="DALR_2"/>
    <property type="match status" value="1"/>
</dbReference>
<dbReference type="Pfam" id="PF01406">
    <property type="entry name" value="tRNA-synt_1e"/>
    <property type="match status" value="1"/>
</dbReference>
<comment type="subcellular location">
    <subcellularLocation>
        <location evidence="2 14">Cytoplasm</location>
    </subcellularLocation>
    <subcellularLocation>
        <location evidence="1">Membrane</location>
        <topology evidence="1">Multi-pass membrane protein</topology>
    </subcellularLocation>
</comment>
<evidence type="ECO:0000256" key="3">
    <source>
        <dbReference type="ARBA" id="ARBA00005594"/>
    </source>
</evidence>
<dbReference type="InterPro" id="IPR015273">
    <property type="entry name" value="Cys-tRNA-synt_Ia_DALR"/>
</dbReference>
<evidence type="ECO:0000256" key="1">
    <source>
        <dbReference type="ARBA" id="ARBA00004141"/>
    </source>
</evidence>
<comment type="cofactor">
    <cofactor evidence="14">
        <name>Zn(2+)</name>
        <dbReference type="ChEBI" id="CHEBI:29105"/>
    </cofactor>
    <text evidence="14">Binds 1 zinc ion per subunit.</text>
</comment>
<evidence type="ECO:0000313" key="17">
    <source>
        <dbReference type="Proteomes" id="UP000010472"/>
    </source>
</evidence>
<evidence type="ECO:0000256" key="12">
    <source>
        <dbReference type="ARBA" id="ARBA00023146"/>
    </source>
</evidence>
<evidence type="ECO:0000256" key="8">
    <source>
        <dbReference type="ARBA" id="ARBA00022741"/>
    </source>
</evidence>
<protein>
    <recommendedName>
        <fullName evidence="14">Cysteine--tRNA ligase</fullName>
        <ecNumber evidence="14">6.1.1.16</ecNumber>
    </recommendedName>
    <alternativeName>
        <fullName evidence="14">Cysteinyl-tRNA synthetase</fullName>
        <shortName evidence="14">CysRS</shortName>
    </alternativeName>
</protein>